<gene>
    <name evidence="2" type="ordered locus">SNE_A12000</name>
</gene>
<dbReference type="AlphaFoldDB" id="F8L8F4"/>
<keyword evidence="1" id="KW-0732">Signal</keyword>
<evidence type="ECO:0000313" key="2">
    <source>
        <dbReference type="EMBL" id="CCB89077.1"/>
    </source>
</evidence>
<organism evidence="2 3">
    <name type="scientific">Simkania negevensis (strain ATCC VR-1471 / DSM 27360 / Z)</name>
    <dbReference type="NCBI Taxonomy" id="331113"/>
    <lineage>
        <taxon>Bacteria</taxon>
        <taxon>Pseudomonadati</taxon>
        <taxon>Chlamydiota</taxon>
        <taxon>Chlamydiia</taxon>
        <taxon>Parachlamydiales</taxon>
        <taxon>Simkaniaceae</taxon>
        <taxon>Simkania</taxon>
    </lineage>
</organism>
<dbReference type="Proteomes" id="UP000000496">
    <property type="component" value="Chromosome gsn.131"/>
</dbReference>
<protein>
    <recommendedName>
        <fullName evidence="4">Secreted protein</fullName>
    </recommendedName>
</protein>
<keyword evidence="3" id="KW-1185">Reference proteome</keyword>
<feature type="chain" id="PRO_5003374077" description="Secreted protein" evidence="1">
    <location>
        <begin position="30"/>
        <end position="99"/>
    </location>
</feature>
<sequence>MNKNKIKKIFNKVSLTALFAFSLPFVVHGSSFDVSKKMHDHRYSRGETGHIEVDHIMEKVVLQPSFPLLSLFYDRVGTSLSGQALEISDRIDAIKNLMR</sequence>
<reference key="1">
    <citation type="journal article" date="2011" name="Mol. Biol. Evol.">
        <title>Unity in variety -- the pan-genome of the Chlamydiae.</title>
        <authorList>
            <person name="Collingro A."/>
            <person name="Tischler P."/>
            <person name="Weinmaier T."/>
            <person name="Penz T."/>
            <person name="Heinz E."/>
            <person name="Brunham R.C."/>
            <person name="Read T.D."/>
            <person name="Bavoil P.M."/>
            <person name="Sachse K."/>
            <person name="Kahane S."/>
            <person name="Friedman M.G."/>
            <person name="Rattei T."/>
            <person name="Myers G.S.A."/>
            <person name="Horn M."/>
        </authorList>
    </citation>
    <scope>NUCLEOTIDE SEQUENCE</scope>
    <source>
        <strain>Z</strain>
    </source>
</reference>
<proteinExistence type="predicted"/>
<evidence type="ECO:0008006" key="4">
    <source>
        <dbReference type="Google" id="ProtNLM"/>
    </source>
</evidence>
<feature type="signal peptide" evidence="1">
    <location>
        <begin position="1"/>
        <end position="29"/>
    </location>
</feature>
<dbReference type="KEGG" id="sng:SNE_A12000"/>
<reference evidence="2 3" key="2">
    <citation type="journal article" date="2011" name="Mol. Biol. Evol.">
        <title>Unity in variety--the pan-genome of the Chlamydiae.</title>
        <authorList>
            <person name="Collingro A."/>
            <person name="Tischler P."/>
            <person name="Weinmaier T."/>
            <person name="Penz T."/>
            <person name="Heinz E."/>
            <person name="Brunham R.C."/>
            <person name="Read T.D."/>
            <person name="Bavoil P.M."/>
            <person name="Sachse K."/>
            <person name="Kahane S."/>
            <person name="Friedman M.G."/>
            <person name="Rattei T."/>
            <person name="Myers G.S."/>
            <person name="Horn M."/>
        </authorList>
    </citation>
    <scope>NUCLEOTIDE SEQUENCE [LARGE SCALE GENOMIC DNA]</scope>
    <source>
        <strain evidence="3">ATCC VR-1471 / Z</strain>
    </source>
</reference>
<dbReference type="RefSeq" id="WP_013943544.1">
    <property type="nucleotide sequence ID" value="NC_015713.1"/>
</dbReference>
<evidence type="ECO:0000313" key="3">
    <source>
        <dbReference type="Proteomes" id="UP000000496"/>
    </source>
</evidence>
<evidence type="ECO:0000256" key="1">
    <source>
        <dbReference type="SAM" id="SignalP"/>
    </source>
</evidence>
<name>F8L8F4_SIMNZ</name>
<accession>F8L8F4</accession>
<dbReference type="EMBL" id="FR872582">
    <property type="protein sequence ID" value="CCB89077.1"/>
    <property type="molecule type" value="Genomic_DNA"/>
</dbReference>
<dbReference type="HOGENOM" id="CLU_2318565_0_0_0"/>